<proteinExistence type="predicted"/>
<gene>
    <name evidence="1" type="ORF">ACFQZM_22860</name>
</gene>
<accession>A0ABW2XNI2</accession>
<dbReference type="Proteomes" id="UP001597063">
    <property type="component" value="Unassembled WGS sequence"/>
</dbReference>
<name>A0ABW2XNI2_9ACTN</name>
<evidence type="ECO:0000313" key="2">
    <source>
        <dbReference type="Proteomes" id="UP001597063"/>
    </source>
</evidence>
<protein>
    <submittedName>
        <fullName evidence="1">Uncharacterized protein</fullName>
    </submittedName>
</protein>
<keyword evidence="2" id="KW-1185">Reference proteome</keyword>
<sequence>MADLFPPPQQWPVLQPPDCPTCQTGADVVFIGDADRIDGGQANIWHCRSCPDDFATTITFWPVLEGPDCPYCGQGFTCWAAIDPDHGGDLWTCEHGHEFVVDPEGLIVLPKDAA</sequence>
<dbReference type="RefSeq" id="WP_131759127.1">
    <property type="nucleotide sequence ID" value="NZ_CAACUY010000069.1"/>
</dbReference>
<organism evidence="1 2">
    <name type="scientific">Actinomadura fibrosa</name>
    <dbReference type="NCBI Taxonomy" id="111802"/>
    <lineage>
        <taxon>Bacteria</taxon>
        <taxon>Bacillati</taxon>
        <taxon>Actinomycetota</taxon>
        <taxon>Actinomycetes</taxon>
        <taxon>Streptosporangiales</taxon>
        <taxon>Thermomonosporaceae</taxon>
        <taxon>Actinomadura</taxon>
    </lineage>
</organism>
<comment type="caution">
    <text evidence="1">The sequence shown here is derived from an EMBL/GenBank/DDBJ whole genome shotgun (WGS) entry which is preliminary data.</text>
</comment>
<reference evidence="2" key="1">
    <citation type="journal article" date="2019" name="Int. J. Syst. Evol. Microbiol.">
        <title>The Global Catalogue of Microorganisms (GCM) 10K type strain sequencing project: providing services to taxonomists for standard genome sequencing and annotation.</title>
        <authorList>
            <consortium name="The Broad Institute Genomics Platform"/>
            <consortium name="The Broad Institute Genome Sequencing Center for Infectious Disease"/>
            <person name="Wu L."/>
            <person name="Ma J."/>
        </authorList>
    </citation>
    <scope>NUCLEOTIDE SEQUENCE [LARGE SCALE GENOMIC DNA]</scope>
    <source>
        <strain evidence="2">JCM 9371</strain>
    </source>
</reference>
<evidence type="ECO:0000313" key="1">
    <source>
        <dbReference type="EMBL" id="MFD0687357.1"/>
    </source>
</evidence>
<dbReference type="EMBL" id="JBHTGP010000012">
    <property type="protein sequence ID" value="MFD0687357.1"/>
    <property type="molecule type" value="Genomic_DNA"/>
</dbReference>